<feature type="transmembrane region" description="Helical" evidence="7">
    <location>
        <begin position="353"/>
        <end position="372"/>
    </location>
</feature>
<dbReference type="GO" id="GO:0005886">
    <property type="term" value="C:plasma membrane"/>
    <property type="evidence" value="ECO:0007669"/>
    <property type="project" value="UniProtKB-SubCell"/>
</dbReference>
<feature type="transmembrane region" description="Helical" evidence="7">
    <location>
        <begin position="189"/>
        <end position="214"/>
    </location>
</feature>
<dbReference type="AlphaFoldDB" id="A0A399QRM6"/>
<feature type="transmembrane region" description="Helical" evidence="7">
    <location>
        <begin position="288"/>
        <end position="313"/>
    </location>
</feature>
<dbReference type="EMBL" id="QWGB01000008">
    <property type="protein sequence ID" value="RIJ21576.1"/>
    <property type="molecule type" value="Genomic_DNA"/>
</dbReference>
<dbReference type="Proteomes" id="UP000265431">
    <property type="component" value="Unassembled WGS sequence"/>
</dbReference>
<dbReference type="SUPFAM" id="SSF103473">
    <property type="entry name" value="MFS general substrate transporter"/>
    <property type="match status" value="1"/>
</dbReference>
<feature type="transmembrane region" description="Helical" evidence="7">
    <location>
        <begin position="234"/>
        <end position="256"/>
    </location>
</feature>
<dbReference type="PANTHER" id="PTHR23513:SF11">
    <property type="entry name" value="STAPHYLOFERRIN A TRANSPORTER"/>
    <property type="match status" value="1"/>
</dbReference>
<evidence type="ECO:0000256" key="6">
    <source>
        <dbReference type="SAM" id="MobiDB-lite"/>
    </source>
</evidence>
<proteinExistence type="predicted"/>
<keyword evidence="3 7" id="KW-0812">Transmembrane</keyword>
<keyword evidence="4 7" id="KW-1133">Transmembrane helix</keyword>
<evidence type="ECO:0000256" key="5">
    <source>
        <dbReference type="ARBA" id="ARBA00023136"/>
    </source>
</evidence>
<keyword evidence="9" id="KW-1185">Reference proteome</keyword>
<dbReference type="GO" id="GO:0022857">
    <property type="term" value="F:transmembrane transporter activity"/>
    <property type="evidence" value="ECO:0007669"/>
    <property type="project" value="InterPro"/>
</dbReference>
<feature type="transmembrane region" description="Helical" evidence="7">
    <location>
        <begin position="378"/>
        <end position="401"/>
    </location>
</feature>
<evidence type="ECO:0000256" key="2">
    <source>
        <dbReference type="ARBA" id="ARBA00022475"/>
    </source>
</evidence>
<evidence type="ECO:0000313" key="8">
    <source>
        <dbReference type="EMBL" id="RIJ21576.1"/>
    </source>
</evidence>
<dbReference type="OrthoDB" id="7053134at2"/>
<feature type="region of interest" description="Disordered" evidence="6">
    <location>
        <begin position="1"/>
        <end position="28"/>
    </location>
</feature>
<evidence type="ECO:0000256" key="1">
    <source>
        <dbReference type="ARBA" id="ARBA00004651"/>
    </source>
</evidence>
<dbReference type="InterPro" id="IPR011701">
    <property type="entry name" value="MFS"/>
</dbReference>
<keyword evidence="2" id="KW-1003">Cell membrane</keyword>
<gene>
    <name evidence="8" type="ORF">D1224_12475</name>
</gene>
<accession>A0A399QRM6</accession>
<dbReference type="Pfam" id="PF07690">
    <property type="entry name" value="MFS_1"/>
    <property type="match status" value="1"/>
</dbReference>
<evidence type="ECO:0000256" key="7">
    <source>
        <dbReference type="SAM" id="Phobius"/>
    </source>
</evidence>
<dbReference type="PANTHER" id="PTHR23513">
    <property type="entry name" value="INTEGRAL MEMBRANE EFFLUX PROTEIN-RELATED"/>
    <property type="match status" value="1"/>
</dbReference>
<comment type="caution">
    <text evidence="8">The sequence shown here is derived from an EMBL/GenBank/DDBJ whole genome shotgun (WGS) entry which is preliminary data.</text>
</comment>
<keyword evidence="5 7" id="KW-0472">Membrane</keyword>
<dbReference type="InterPro" id="IPR036259">
    <property type="entry name" value="MFS_trans_sf"/>
</dbReference>
<feature type="transmembrane region" description="Helical" evidence="7">
    <location>
        <begin position="413"/>
        <end position="434"/>
    </location>
</feature>
<protein>
    <submittedName>
        <fullName evidence="8">MFS transporter</fullName>
    </submittedName>
</protein>
<evidence type="ECO:0000256" key="4">
    <source>
        <dbReference type="ARBA" id="ARBA00022989"/>
    </source>
</evidence>
<comment type="subcellular location">
    <subcellularLocation>
        <location evidence="1">Cell membrane</location>
        <topology evidence="1">Multi-pass membrane protein</topology>
    </subcellularLocation>
</comment>
<sequence>MNEDERQLESRGEDRTGQVKSPVSGLDSATTAGASVEFTARSLFTRRTHRRVRSELPAYLLIQCSWFTAFGLQMVLFPYLITNRLGLDGTELGLANMALSGPSVIFLLLGGVIAERASGKSLLMLLHLMAAVPAAILAFVLATGNLAYGYMIIYGVAMGTVGAFMMPARDSIINEVVDRRARVGSDVTLQQGVAFATIAQFAAQICGLIIGGYADKLTRMPDWLGGFSVGPIPSWELLAFQAIIVGLGAGFALFLAHGRRVKTGRSGLGAAFGDIKEGFQVVSADGKLWAMTVLMFGVGIFVIGSFLVVLPIINRDIYGLSSDGIRDMFVTFWLGAFVSSVTLSLFRHIKRQGRLLLTAQLLGSLAILIMLAKPPHYVFLGIVFAWGLAAGISIAMSRSIVQDAAPKNHLSRVLSIYQLGFMAGAPFGAALMGWLIDFFPEQPQRVAVVPALGMTLLIAWMVVRTPIWNMKHKPAAEG</sequence>
<evidence type="ECO:0000256" key="3">
    <source>
        <dbReference type="ARBA" id="ARBA00022692"/>
    </source>
</evidence>
<feature type="transmembrane region" description="Helical" evidence="7">
    <location>
        <begin position="121"/>
        <end position="142"/>
    </location>
</feature>
<feature type="transmembrane region" description="Helical" evidence="7">
    <location>
        <begin position="328"/>
        <end position="346"/>
    </location>
</feature>
<organism evidence="8 9">
    <name type="scientific">Henriciella barbarensis</name>
    <dbReference type="NCBI Taxonomy" id="86342"/>
    <lineage>
        <taxon>Bacteria</taxon>
        <taxon>Pseudomonadati</taxon>
        <taxon>Pseudomonadota</taxon>
        <taxon>Alphaproteobacteria</taxon>
        <taxon>Hyphomonadales</taxon>
        <taxon>Hyphomonadaceae</taxon>
        <taxon>Henriciella</taxon>
    </lineage>
</organism>
<feature type="transmembrane region" description="Helical" evidence="7">
    <location>
        <begin position="446"/>
        <end position="463"/>
    </location>
</feature>
<feature type="compositionally biased region" description="Basic and acidic residues" evidence="6">
    <location>
        <begin position="1"/>
        <end position="17"/>
    </location>
</feature>
<feature type="transmembrane region" description="Helical" evidence="7">
    <location>
        <begin position="93"/>
        <end position="114"/>
    </location>
</feature>
<dbReference type="RefSeq" id="WP_119380295.1">
    <property type="nucleotide sequence ID" value="NZ_QWGB01000008.1"/>
</dbReference>
<dbReference type="CDD" id="cd06173">
    <property type="entry name" value="MFS_MefA_like"/>
    <property type="match status" value="1"/>
</dbReference>
<reference evidence="8 9" key="1">
    <citation type="submission" date="2018-08" db="EMBL/GenBank/DDBJ databases">
        <title>Henriciella mobilis sp. nov., isolated from seawater.</title>
        <authorList>
            <person name="Cheng H."/>
            <person name="Wu Y.-H."/>
            <person name="Xu X.-W."/>
            <person name="Guo L.-L."/>
        </authorList>
    </citation>
    <scope>NUCLEOTIDE SEQUENCE [LARGE SCALE GENOMIC DNA]</scope>
    <source>
        <strain evidence="8 9">CCUG66934</strain>
    </source>
</reference>
<feature type="transmembrane region" description="Helical" evidence="7">
    <location>
        <begin position="148"/>
        <end position="168"/>
    </location>
</feature>
<evidence type="ECO:0000313" key="9">
    <source>
        <dbReference type="Proteomes" id="UP000265431"/>
    </source>
</evidence>
<name>A0A399QRM6_9PROT</name>
<feature type="transmembrane region" description="Helical" evidence="7">
    <location>
        <begin position="56"/>
        <end position="81"/>
    </location>
</feature>
<dbReference type="Gene3D" id="1.20.1250.20">
    <property type="entry name" value="MFS general substrate transporter like domains"/>
    <property type="match status" value="1"/>
</dbReference>